<dbReference type="EMBL" id="JAJJMA010101270">
    <property type="protein sequence ID" value="MCL7030415.1"/>
    <property type="molecule type" value="Genomic_DNA"/>
</dbReference>
<accession>A0AA41S7S4</accession>
<protein>
    <submittedName>
        <fullName evidence="2">Uncharacterized protein</fullName>
    </submittedName>
</protein>
<evidence type="ECO:0000313" key="2">
    <source>
        <dbReference type="EMBL" id="MCL7030415.1"/>
    </source>
</evidence>
<feature type="non-terminal residue" evidence="2">
    <location>
        <position position="73"/>
    </location>
</feature>
<comment type="caution">
    <text evidence="2">The sequence shown here is derived from an EMBL/GenBank/DDBJ whole genome shotgun (WGS) entry which is preliminary data.</text>
</comment>
<organism evidence="2 3">
    <name type="scientific">Papaver nudicaule</name>
    <name type="common">Iceland poppy</name>
    <dbReference type="NCBI Taxonomy" id="74823"/>
    <lineage>
        <taxon>Eukaryota</taxon>
        <taxon>Viridiplantae</taxon>
        <taxon>Streptophyta</taxon>
        <taxon>Embryophyta</taxon>
        <taxon>Tracheophyta</taxon>
        <taxon>Spermatophyta</taxon>
        <taxon>Magnoliopsida</taxon>
        <taxon>Ranunculales</taxon>
        <taxon>Papaveraceae</taxon>
        <taxon>Papaveroideae</taxon>
        <taxon>Papaver</taxon>
    </lineage>
</organism>
<keyword evidence="3" id="KW-1185">Reference proteome</keyword>
<proteinExistence type="predicted"/>
<sequence length="73" mass="8034">MLTWEGPHELHSGEEKADLGMVCDGPNVNCLPVADKQETEEDTSSVDYCYTEEEGDEDEVTAKKGKIKIVSDS</sequence>
<dbReference type="AlphaFoldDB" id="A0AA41S7S4"/>
<evidence type="ECO:0000313" key="3">
    <source>
        <dbReference type="Proteomes" id="UP001177140"/>
    </source>
</evidence>
<dbReference type="Proteomes" id="UP001177140">
    <property type="component" value="Unassembled WGS sequence"/>
</dbReference>
<gene>
    <name evidence="2" type="ORF">MKW94_018516</name>
</gene>
<name>A0AA41S7S4_PAPNU</name>
<reference evidence="2" key="1">
    <citation type="submission" date="2022-03" db="EMBL/GenBank/DDBJ databases">
        <title>A functionally conserved STORR gene fusion in Papaver species that diverged 16.8 million years ago.</title>
        <authorList>
            <person name="Catania T."/>
        </authorList>
    </citation>
    <scope>NUCLEOTIDE SEQUENCE</scope>
    <source>
        <strain evidence="2">S-191538</strain>
    </source>
</reference>
<evidence type="ECO:0000256" key="1">
    <source>
        <dbReference type="SAM" id="MobiDB-lite"/>
    </source>
</evidence>
<feature type="region of interest" description="Disordered" evidence="1">
    <location>
        <begin position="52"/>
        <end position="73"/>
    </location>
</feature>